<comment type="caution">
    <text evidence="9">The sequence shown here is derived from an EMBL/GenBank/DDBJ whole genome shotgun (WGS) entry which is preliminary data.</text>
</comment>
<dbReference type="SMART" id="SM00382">
    <property type="entry name" value="AAA"/>
    <property type="match status" value="1"/>
</dbReference>
<reference evidence="9" key="1">
    <citation type="submission" date="2022-11" db="EMBL/GenBank/DDBJ databases">
        <authorList>
            <person name="Petersen C."/>
        </authorList>
    </citation>
    <scope>NUCLEOTIDE SEQUENCE</scope>
    <source>
        <strain evidence="9">IBT 20477</strain>
    </source>
</reference>
<dbReference type="PANTHER" id="PTHR24221">
    <property type="entry name" value="ATP-BINDING CASSETTE SUB-FAMILY B"/>
    <property type="match status" value="1"/>
</dbReference>
<keyword evidence="4" id="KW-0547">Nucleotide-binding</keyword>
<dbReference type="InterPro" id="IPR003439">
    <property type="entry name" value="ABC_transporter-like_ATP-bd"/>
</dbReference>
<dbReference type="InterPro" id="IPR027417">
    <property type="entry name" value="P-loop_NTPase"/>
</dbReference>
<keyword evidence="6" id="KW-1133">Transmembrane helix</keyword>
<feature type="domain" description="ABC transporter" evidence="8">
    <location>
        <begin position="59"/>
        <end position="254"/>
    </location>
</feature>
<dbReference type="AlphaFoldDB" id="A0A9W9JBT9"/>
<evidence type="ECO:0000256" key="3">
    <source>
        <dbReference type="ARBA" id="ARBA00022692"/>
    </source>
</evidence>
<dbReference type="Pfam" id="PF00005">
    <property type="entry name" value="ABC_tran"/>
    <property type="match status" value="1"/>
</dbReference>
<sequence length="254" mass="27835">MRRGLELGAFSAGAIFSFAPDMSKSRRAAQDIKTLLDRPVNIDARQETGELLTKIDGSLEMRNIFFRYSNRPERVVVNGLSLSVQPGQYIGLVGASGCGKSTLIALLERFFDPEEGQILVDGKDISKLNVKSYRRHLALVSQEPRLYQGTIRENITLGTDDEDVSEEKITKACKDANIHDFIQSLPDGFSTLIGARGGMLSGGQQQRIAIARALLRDPRILLLDKATSALDSESERVVQDALNAAAQGRTTVSR</sequence>
<accession>A0A9W9JBT9</accession>
<comment type="subcellular location">
    <subcellularLocation>
        <location evidence="1">Membrane</location>
        <topology evidence="1">Multi-pass membrane protein</topology>
    </subcellularLocation>
</comment>
<dbReference type="FunFam" id="3.40.50.300:FF:000913">
    <property type="entry name" value="ABC multidrug transporter SitT"/>
    <property type="match status" value="1"/>
</dbReference>
<dbReference type="GO" id="GO:0016020">
    <property type="term" value="C:membrane"/>
    <property type="evidence" value="ECO:0007669"/>
    <property type="project" value="UniProtKB-SubCell"/>
</dbReference>
<evidence type="ECO:0000256" key="5">
    <source>
        <dbReference type="ARBA" id="ARBA00022840"/>
    </source>
</evidence>
<keyword evidence="7" id="KW-0472">Membrane</keyword>
<dbReference type="Proteomes" id="UP001150942">
    <property type="component" value="Unassembled WGS sequence"/>
</dbReference>
<dbReference type="InterPro" id="IPR003593">
    <property type="entry name" value="AAA+_ATPase"/>
</dbReference>
<dbReference type="PROSITE" id="PS50893">
    <property type="entry name" value="ABC_TRANSPORTER_2"/>
    <property type="match status" value="1"/>
</dbReference>
<comment type="similarity">
    <text evidence="2">Belongs to the ABC transporter superfamily. ABCB family. Multidrug resistance exporter (TC 3.A.1.201) subfamily.</text>
</comment>
<keyword evidence="3" id="KW-0812">Transmembrane</keyword>
<dbReference type="InterPro" id="IPR039421">
    <property type="entry name" value="Type_1_exporter"/>
</dbReference>
<evidence type="ECO:0000313" key="10">
    <source>
        <dbReference type="Proteomes" id="UP001150942"/>
    </source>
</evidence>
<gene>
    <name evidence="9" type="ORF">N7449_008187</name>
</gene>
<dbReference type="Gene3D" id="3.40.50.300">
    <property type="entry name" value="P-loop containing nucleotide triphosphate hydrolases"/>
    <property type="match status" value="1"/>
</dbReference>
<evidence type="ECO:0000256" key="2">
    <source>
        <dbReference type="ARBA" id="ARBA00007577"/>
    </source>
</evidence>
<evidence type="ECO:0000256" key="1">
    <source>
        <dbReference type="ARBA" id="ARBA00004141"/>
    </source>
</evidence>
<protein>
    <recommendedName>
        <fullName evidence="8">ABC transporter domain-containing protein</fullName>
    </recommendedName>
</protein>
<name>A0A9W9JBT9_9EURO</name>
<dbReference type="GO" id="GO:0042626">
    <property type="term" value="F:ATPase-coupled transmembrane transporter activity"/>
    <property type="evidence" value="ECO:0007669"/>
    <property type="project" value="TreeGrafter"/>
</dbReference>
<dbReference type="EMBL" id="JAPQKQ010000006">
    <property type="protein sequence ID" value="KAJ5192045.1"/>
    <property type="molecule type" value="Genomic_DNA"/>
</dbReference>
<reference evidence="9" key="2">
    <citation type="journal article" date="2023" name="IMA Fungus">
        <title>Comparative genomic study of the Penicillium genus elucidates a diverse pangenome and 15 lateral gene transfer events.</title>
        <authorList>
            <person name="Petersen C."/>
            <person name="Sorensen T."/>
            <person name="Nielsen M.R."/>
            <person name="Sondergaard T.E."/>
            <person name="Sorensen J.L."/>
            <person name="Fitzpatrick D.A."/>
            <person name="Frisvad J.C."/>
            <person name="Nielsen K.L."/>
        </authorList>
    </citation>
    <scope>NUCLEOTIDE SEQUENCE</scope>
    <source>
        <strain evidence="9">IBT 20477</strain>
    </source>
</reference>
<dbReference type="Gene3D" id="1.20.1560.10">
    <property type="entry name" value="ABC transporter type 1, transmembrane domain"/>
    <property type="match status" value="1"/>
</dbReference>
<dbReference type="GO" id="GO:0016887">
    <property type="term" value="F:ATP hydrolysis activity"/>
    <property type="evidence" value="ECO:0007669"/>
    <property type="project" value="InterPro"/>
</dbReference>
<dbReference type="PROSITE" id="PS00211">
    <property type="entry name" value="ABC_TRANSPORTER_1"/>
    <property type="match status" value="1"/>
</dbReference>
<proteinExistence type="inferred from homology"/>
<dbReference type="GO" id="GO:0005524">
    <property type="term" value="F:ATP binding"/>
    <property type="evidence" value="ECO:0007669"/>
    <property type="project" value="UniProtKB-KW"/>
</dbReference>
<evidence type="ECO:0000256" key="4">
    <source>
        <dbReference type="ARBA" id="ARBA00022741"/>
    </source>
</evidence>
<evidence type="ECO:0000313" key="9">
    <source>
        <dbReference type="EMBL" id="KAJ5192045.1"/>
    </source>
</evidence>
<keyword evidence="5" id="KW-0067">ATP-binding</keyword>
<evidence type="ECO:0000256" key="6">
    <source>
        <dbReference type="ARBA" id="ARBA00022989"/>
    </source>
</evidence>
<keyword evidence="10" id="KW-1185">Reference proteome</keyword>
<dbReference type="OrthoDB" id="6500128at2759"/>
<dbReference type="InterPro" id="IPR036640">
    <property type="entry name" value="ABC1_TM_sf"/>
</dbReference>
<dbReference type="PANTHER" id="PTHR24221:SF503">
    <property type="entry name" value="MITOCHONDRIAL POTASSIUM CHANNEL ATP-BINDING SUBUNIT"/>
    <property type="match status" value="1"/>
</dbReference>
<dbReference type="InterPro" id="IPR017871">
    <property type="entry name" value="ABC_transporter-like_CS"/>
</dbReference>
<organism evidence="9 10">
    <name type="scientific">Penicillium cf. viridicatum</name>
    <dbReference type="NCBI Taxonomy" id="2972119"/>
    <lineage>
        <taxon>Eukaryota</taxon>
        <taxon>Fungi</taxon>
        <taxon>Dikarya</taxon>
        <taxon>Ascomycota</taxon>
        <taxon>Pezizomycotina</taxon>
        <taxon>Eurotiomycetes</taxon>
        <taxon>Eurotiomycetidae</taxon>
        <taxon>Eurotiales</taxon>
        <taxon>Aspergillaceae</taxon>
        <taxon>Penicillium</taxon>
    </lineage>
</organism>
<evidence type="ECO:0000259" key="8">
    <source>
        <dbReference type="PROSITE" id="PS50893"/>
    </source>
</evidence>
<dbReference type="SUPFAM" id="SSF52540">
    <property type="entry name" value="P-loop containing nucleoside triphosphate hydrolases"/>
    <property type="match status" value="1"/>
</dbReference>
<evidence type="ECO:0000256" key="7">
    <source>
        <dbReference type="ARBA" id="ARBA00023136"/>
    </source>
</evidence>